<dbReference type="GeneID" id="89978989"/>
<dbReference type="GO" id="GO:0005783">
    <property type="term" value="C:endoplasmic reticulum"/>
    <property type="evidence" value="ECO:0007669"/>
    <property type="project" value="TreeGrafter"/>
</dbReference>
<evidence type="ECO:0000256" key="5">
    <source>
        <dbReference type="SAM" id="MobiDB-lite"/>
    </source>
</evidence>
<organism evidence="8 9">
    <name type="scientific">Exophiala bonariae</name>
    <dbReference type="NCBI Taxonomy" id="1690606"/>
    <lineage>
        <taxon>Eukaryota</taxon>
        <taxon>Fungi</taxon>
        <taxon>Dikarya</taxon>
        <taxon>Ascomycota</taxon>
        <taxon>Pezizomycotina</taxon>
        <taxon>Eurotiomycetes</taxon>
        <taxon>Chaetothyriomycetidae</taxon>
        <taxon>Chaetothyriales</taxon>
        <taxon>Herpotrichiellaceae</taxon>
        <taxon>Exophiala</taxon>
    </lineage>
</organism>
<feature type="compositionally biased region" description="Pro residues" evidence="5">
    <location>
        <begin position="210"/>
        <end position="232"/>
    </location>
</feature>
<reference evidence="8 9" key="1">
    <citation type="submission" date="2023-08" db="EMBL/GenBank/DDBJ databases">
        <title>Black Yeasts Isolated from many extreme environments.</title>
        <authorList>
            <person name="Coleine C."/>
            <person name="Stajich J.E."/>
            <person name="Selbmann L."/>
        </authorList>
    </citation>
    <scope>NUCLEOTIDE SEQUENCE [LARGE SCALE GENOMIC DNA]</scope>
    <source>
        <strain evidence="8 9">CCFEE 5792</strain>
    </source>
</reference>
<name>A0AAV9NL70_9EURO</name>
<feature type="compositionally biased region" description="Basic and acidic residues" evidence="5">
    <location>
        <begin position="80"/>
        <end position="89"/>
    </location>
</feature>
<feature type="compositionally biased region" description="Basic residues" evidence="5">
    <location>
        <begin position="413"/>
        <end position="422"/>
    </location>
</feature>
<evidence type="ECO:0000256" key="3">
    <source>
        <dbReference type="ARBA" id="ARBA00022989"/>
    </source>
</evidence>
<evidence type="ECO:0000256" key="4">
    <source>
        <dbReference type="ARBA" id="ARBA00023136"/>
    </source>
</evidence>
<dbReference type="GO" id="GO:0016020">
    <property type="term" value="C:membrane"/>
    <property type="evidence" value="ECO:0007669"/>
    <property type="project" value="UniProtKB-SubCell"/>
</dbReference>
<feature type="compositionally biased region" description="Low complexity" evidence="5">
    <location>
        <begin position="423"/>
        <end position="432"/>
    </location>
</feature>
<protein>
    <recommendedName>
        <fullName evidence="7">PIG-P domain-containing protein</fullName>
    </recommendedName>
</protein>
<feature type="compositionally biased region" description="Polar residues" evidence="5">
    <location>
        <begin position="1"/>
        <end position="11"/>
    </location>
</feature>
<feature type="region of interest" description="Disordered" evidence="5">
    <location>
        <begin position="405"/>
        <end position="470"/>
    </location>
</feature>
<dbReference type="PANTHER" id="PTHR46346:SF1">
    <property type="entry name" value="PHOSPHATIDYLINOSITOL N-ACETYLGLUCOSAMINYLTRANSFERASE SUBUNIT P"/>
    <property type="match status" value="1"/>
</dbReference>
<feature type="compositionally biased region" description="Acidic residues" evidence="5">
    <location>
        <begin position="99"/>
        <end position="114"/>
    </location>
</feature>
<feature type="compositionally biased region" description="Acidic residues" evidence="5">
    <location>
        <begin position="125"/>
        <end position="145"/>
    </location>
</feature>
<feature type="transmembrane region" description="Helical" evidence="6">
    <location>
        <begin position="332"/>
        <end position="352"/>
    </location>
</feature>
<dbReference type="EMBL" id="JAVRRD010000005">
    <property type="protein sequence ID" value="KAK5058571.1"/>
    <property type="molecule type" value="Genomic_DNA"/>
</dbReference>
<keyword evidence="3 6" id="KW-1133">Transmembrane helix</keyword>
<evidence type="ECO:0000313" key="8">
    <source>
        <dbReference type="EMBL" id="KAK5058571.1"/>
    </source>
</evidence>
<comment type="caution">
    <text evidence="8">The sequence shown here is derived from an EMBL/GenBank/DDBJ whole genome shotgun (WGS) entry which is preliminary data.</text>
</comment>
<dbReference type="InterPro" id="IPR013717">
    <property type="entry name" value="PIG-P"/>
</dbReference>
<evidence type="ECO:0000259" key="7">
    <source>
        <dbReference type="Pfam" id="PF08510"/>
    </source>
</evidence>
<dbReference type="AlphaFoldDB" id="A0AAV9NL70"/>
<feature type="compositionally biased region" description="Low complexity" evidence="5">
    <location>
        <begin position="233"/>
        <end position="258"/>
    </location>
</feature>
<evidence type="ECO:0000256" key="6">
    <source>
        <dbReference type="SAM" id="Phobius"/>
    </source>
</evidence>
<keyword evidence="9" id="KW-1185">Reference proteome</keyword>
<dbReference type="RefSeq" id="XP_064709094.1">
    <property type="nucleotide sequence ID" value="XM_064854368.1"/>
</dbReference>
<gene>
    <name evidence="8" type="ORF">LTR84_010834</name>
</gene>
<comment type="subcellular location">
    <subcellularLocation>
        <location evidence="1">Membrane</location>
        <topology evidence="1">Multi-pass membrane protein</topology>
    </subcellularLocation>
</comment>
<keyword evidence="4 6" id="KW-0472">Membrane</keyword>
<evidence type="ECO:0000256" key="2">
    <source>
        <dbReference type="ARBA" id="ARBA00022692"/>
    </source>
</evidence>
<proteinExistence type="predicted"/>
<feature type="compositionally biased region" description="Polar residues" evidence="5">
    <location>
        <begin position="189"/>
        <end position="208"/>
    </location>
</feature>
<sequence>MPPQSRGSSPERSFAKANSVPPTLRPYLENLPSPTALIPGDQRTPTGPRMIIPDRDNSTPTPTPTPQRRARSTTAFQLGSDEHDGHNDEDQYTEGQPAENEDDVAGVTLTDDDFESHYSRQDSSASEDEEGSDGYGNENDEDDHDQDGNKLKQNGAAGPSGNFPSSSDRPDSLSRVRSLPAGPLPHLSHVNTQHYQHSGLHTSQSTTSLPPVPPPLYPPFYNRPPTPLPPSPSLTSLLRPPSLLNRSTTSTRPTTPDSSDVETPNDTEAAVAHSARRANPLPPTPPKVPTYEYYGFVLYLASSLGFLIYILWSYLPSPFLHALGVTYYPNRWWSLAIPAWIVILLIFIYVALLSYNVEYLTLPLTSLECMVDDAGNVAVVDEYGRVRKGGSKKYVKELEERAKLQKEMESKGKVKGKGKGKKSSASGSGSSKQANRNRRRMNETAGNHLIQSPLRNDPPEIPARFSYPSSTHMTALPHHFANQHHAYPSNYSYQERSNGNAPYRRLSDAEYPNWRLVWNEGTDAVMDVPIGGVCEVLYGGDGDRATF</sequence>
<evidence type="ECO:0000256" key="1">
    <source>
        <dbReference type="ARBA" id="ARBA00004141"/>
    </source>
</evidence>
<feature type="transmembrane region" description="Helical" evidence="6">
    <location>
        <begin position="293"/>
        <end position="312"/>
    </location>
</feature>
<accession>A0AAV9NL70</accession>
<dbReference type="PANTHER" id="PTHR46346">
    <property type="entry name" value="PHOSPHATIDYLINOSITOL N-ACETYLGLUCOSAMINYLTRANSFERASE SUBUNIT P"/>
    <property type="match status" value="1"/>
</dbReference>
<feature type="domain" description="PIG-P" evidence="7">
    <location>
        <begin position="290"/>
        <end position="391"/>
    </location>
</feature>
<dbReference type="Pfam" id="PF08510">
    <property type="entry name" value="PIG-P"/>
    <property type="match status" value="1"/>
</dbReference>
<dbReference type="InterPro" id="IPR052263">
    <property type="entry name" value="GPI_Anchor_Biosynth"/>
</dbReference>
<evidence type="ECO:0000313" key="9">
    <source>
        <dbReference type="Proteomes" id="UP001358417"/>
    </source>
</evidence>
<keyword evidence="2 6" id="KW-0812">Transmembrane</keyword>
<dbReference type="GO" id="GO:0006506">
    <property type="term" value="P:GPI anchor biosynthetic process"/>
    <property type="evidence" value="ECO:0007669"/>
    <property type="project" value="TreeGrafter"/>
</dbReference>
<feature type="region of interest" description="Disordered" evidence="5">
    <location>
        <begin position="1"/>
        <end position="283"/>
    </location>
</feature>
<dbReference type="Proteomes" id="UP001358417">
    <property type="component" value="Unassembled WGS sequence"/>
</dbReference>